<dbReference type="SMART" id="SM00530">
    <property type="entry name" value="HTH_XRE"/>
    <property type="match status" value="1"/>
</dbReference>
<dbReference type="KEGG" id="moc:BB934_26425"/>
<dbReference type="InterPro" id="IPR001387">
    <property type="entry name" value="Cro/C1-type_HTH"/>
</dbReference>
<evidence type="ECO:0000313" key="3">
    <source>
        <dbReference type="EMBL" id="ANY81321.1"/>
    </source>
</evidence>
<dbReference type="OrthoDB" id="4419620at2"/>
<dbReference type="InterPro" id="IPR010982">
    <property type="entry name" value="Lambda_DNA-bd_dom_sf"/>
</dbReference>
<sequence>MELFPDLLRAARLTLGLTQDELAEAAGISTRSLMRFELGREDMTIRTHKAIRQALEARGVVFLKEEGGLGPGFRIPPNHPRVPRRSRSKRRP</sequence>
<evidence type="ECO:0000259" key="2">
    <source>
        <dbReference type="PROSITE" id="PS50943"/>
    </source>
</evidence>
<feature type="domain" description="HTH cro/C1-type" evidence="2">
    <location>
        <begin position="8"/>
        <end position="62"/>
    </location>
</feature>
<dbReference type="PROSITE" id="PS50943">
    <property type="entry name" value="HTH_CROC1"/>
    <property type="match status" value="1"/>
</dbReference>
<protein>
    <recommendedName>
        <fullName evidence="2">HTH cro/C1-type domain-containing protein</fullName>
    </recommendedName>
</protein>
<dbReference type="RefSeq" id="WP_099512385.1">
    <property type="nucleotide sequence ID" value="NZ_CP016616.1"/>
</dbReference>
<dbReference type="SUPFAM" id="SSF47413">
    <property type="entry name" value="lambda repressor-like DNA-binding domains"/>
    <property type="match status" value="1"/>
</dbReference>
<accession>A0A1B2EMZ4</accession>
<proteinExistence type="predicted"/>
<dbReference type="AlphaFoldDB" id="A0A1B2EMZ4"/>
<dbReference type="GO" id="GO:0003677">
    <property type="term" value="F:DNA binding"/>
    <property type="evidence" value="ECO:0007669"/>
    <property type="project" value="InterPro"/>
</dbReference>
<name>A0A1B2EMZ4_9HYPH</name>
<dbReference type="Gene3D" id="1.10.260.40">
    <property type="entry name" value="lambda repressor-like DNA-binding domains"/>
    <property type="match status" value="1"/>
</dbReference>
<dbReference type="CDD" id="cd00093">
    <property type="entry name" value="HTH_XRE"/>
    <property type="match status" value="1"/>
</dbReference>
<evidence type="ECO:0000256" key="1">
    <source>
        <dbReference type="SAM" id="MobiDB-lite"/>
    </source>
</evidence>
<dbReference type="EMBL" id="CP016616">
    <property type="protein sequence ID" value="ANY81321.1"/>
    <property type="molecule type" value="Genomic_DNA"/>
</dbReference>
<gene>
    <name evidence="3" type="ORF">BB934_26425</name>
</gene>
<feature type="region of interest" description="Disordered" evidence="1">
    <location>
        <begin position="71"/>
        <end position="92"/>
    </location>
</feature>
<organism evidence="3">
    <name type="scientific">Microvirga ossetica</name>
    <dbReference type="NCBI Taxonomy" id="1882682"/>
    <lineage>
        <taxon>Bacteria</taxon>
        <taxon>Pseudomonadati</taxon>
        <taxon>Pseudomonadota</taxon>
        <taxon>Alphaproteobacteria</taxon>
        <taxon>Hyphomicrobiales</taxon>
        <taxon>Methylobacteriaceae</taxon>
        <taxon>Microvirga</taxon>
    </lineage>
</organism>
<reference evidence="3" key="1">
    <citation type="submission" date="2016-07" db="EMBL/GenBank/DDBJ databases">
        <title>Microvirga ossetica sp. nov. a new species of rhizobia isolated from root nodules of the legume species Vicia alpestris Steven originated from North Ossetia region in the Caucasus.</title>
        <authorList>
            <person name="Safronova V.I."/>
            <person name="Kuznetsova I.G."/>
            <person name="Sazanova A.L."/>
            <person name="Belimov A."/>
            <person name="Andronov E."/>
            <person name="Osledkin Y.S."/>
            <person name="Onishchuk O.P."/>
            <person name="Kurchak O.N."/>
            <person name="Shaposhnikov A.I."/>
            <person name="Willems A."/>
            <person name="Tikhonovich I.A."/>
        </authorList>
    </citation>
    <scope>NUCLEOTIDE SEQUENCE [LARGE SCALE GENOMIC DNA]</scope>
    <source>
        <strain evidence="3">V5/3M</strain>
    </source>
</reference>
<feature type="compositionally biased region" description="Basic residues" evidence="1">
    <location>
        <begin position="81"/>
        <end position="92"/>
    </location>
</feature>
<dbReference type="Pfam" id="PF01381">
    <property type="entry name" value="HTH_3"/>
    <property type="match status" value="1"/>
</dbReference>